<accession>A0A4R6QM95</accession>
<proteinExistence type="predicted"/>
<evidence type="ECO:0000256" key="1">
    <source>
        <dbReference type="SAM" id="MobiDB-lite"/>
    </source>
</evidence>
<comment type="caution">
    <text evidence="2">The sequence shown here is derived from an EMBL/GenBank/DDBJ whole genome shotgun (WGS) entry which is preliminary data.</text>
</comment>
<organism evidence="2 3">
    <name type="scientific">Roseateles toxinivorans</name>
    <dbReference type="NCBI Taxonomy" id="270368"/>
    <lineage>
        <taxon>Bacteria</taxon>
        <taxon>Pseudomonadati</taxon>
        <taxon>Pseudomonadota</taxon>
        <taxon>Betaproteobacteria</taxon>
        <taxon>Burkholderiales</taxon>
        <taxon>Sphaerotilaceae</taxon>
        <taxon>Roseateles</taxon>
    </lineage>
</organism>
<dbReference type="Proteomes" id="UP000295361">
    <property type="component" value="Unassembled WGS sequence"/>
</dbReference>
<reference evidence="2 3" key="1">
    <citation type="submission" date="2019-03" db="EMBL/GenBank/DDBJ databases">
        <title>Genomic Encyclopedia of Type Strains, Phase IV (KMG-IV): sequencing the most valuable type-strain genomes for metagenomic binning, comparative biology and taxonomic classification.</title>
        <authorList>
            <person name="Goeker M."/>
        </authorList>
    </citation>
    <scope>NUCLEOTIDE SEQUENCE [LARGE SCALE GENOMIC DNA]</scope>
    <source>
        <strain evidence="2 3">DSM 16998</strain>
    </source>
</reference>
<keyword evidence="3" id="KW-1185">Reference proteome</keyword>
<evidence type="ECO:0000313" key="3">
    <source>
        <dbReference type="Proteomes" id="UP000295361"/>
    </source>
</evidence>
<sequence length="106" mass="11721">MSHAAAERLSFLLETVALEATHLLQTDARLFAQAFTPDRAAALKLNLDESERTDAFVARFGRLQDTLGDKRLPESCFAGLQSPSERPSTTSIGRKSWDCWPRPTTG</sequence>
<dbReference type="InParanoid" id="A0A4R6QM95"/>
<feature type="compositionally biased region" description="Polar residues" evidence="1">
    <location>
        <begin position="81"/>
        <end position="93"/>
    </location>
</feature>
<dbReference type="RefSeq" id="WP_208115061.1">
    <property type="nucleotide sequence ID" value="NZ_SNXS01000005.1"/>
</dbReference>
<gene>
    <name evidence="2" type="ORF">DES47_105360</name>
</gene>
<evidence type="ECO:0000313" key="2">
    <source>
        <dbReference type="EMBL" id="TDP63355.1"/>
    </source>
</evidence>
<dbReference type="EMBL" id="SNXS01000005">
    <property type="protein sequence ID" value="TDP63355.1"/>
    <property type="molecule type" value="Genomic_DNA"/>
</dbReference>
<name>A0A4R6QM95_9BURK</name>
<feature type="region of interest" description="Disordered" evidence="1">
    <location>
        <begin position="78"/>
        <end position="106"/>
    </location>
</feature>
<dbReference type="AlphaFoldDB" id="A0A4R6QM95"/>
<protein>
    <submittedName>
        <fullName evidence="2">Uncharacterized protein</fullName>
    </submittedName>
</protein>